<dbReference type="SUPFAM" id="SSF50978">
    <property type="entry name" value="WD40 repeat-like"/>
    <property type="match status" value="1"/>
</dbReference>
<dbReference type="Pfam" id="PF00400">
    <property type="entry name" value="WD40"/>
    <property type="match status" value="1"/>
</dbReference>
<name>A0AAV7G950_DENCH</name>
<keyword evidence="3" id="KW-1185">Reference proteome</keyword>
<dbReference type="SMART" id="SM00320">
    <property type="entry name" value="WD40"/>
    <property type="match status" value="3"/>
</dbReference>
<dbReference type="PANTHER" id="PTHR43991:SF38">
    <property type="entry name" value="OS02G0721600 PROTEIN"/>
    <property type="match status" value="1"/>
</dbReference>
<organism evidence="2 3">
    <name type="scientific">Dendrobium chrysotoxum</name>
    <name type="common">Orchid</name>
    <dbReference type="NCBI Taxonomy" id="161865"/>
    <lineage>
        <taxon>Eukaryota</taxon>
        <taxon>Viridiplantae</taxon>
        <taxon>Streptophyta</taxon>
        <taxon>Embryophyta</taxon>
        <taxon>Tracheophyta</taxon>
        <taxon>Spermatophyta</taxon>
        <taxon>Magnoliopsida</taxon>
        <taxon>Liliopsida</taxon>
        <taxon>Asparagales</taxon>
        <taxon>Orchidaceae</taxon>
        <taxon>Epidendroideae</taxon>
        <taxon>Malaxideae</taxon>
        <taxon>Dendrobiinae</taxon>
        <taxon>Dendrobium</taxon>
    </lineage>
</organism>
<dbReference type="PROSITE" id="PS50082">
    <property type="entry name" value="WD_REPEATS_2"/>
    <property type="match status" value="1"/>
</dbReference>
<dbReference type="InterPro" id="IPR015943">
    <property type="entry name" value="WD40/YVTN_repeat-like_dom_sf"/>
</dbReference>
<evidence type="ECO:0000256" key="1">
    <source>
        <dbReference type="PROSITE-ProRule" id="PRU00221"/>
    </source>
</evidence>
<keyword evidence="1" id="KW-0853">WD repeat</keyword>
<dbReference type="PANTHER" id="PTHR43991">
    <property type="entry name" value="WD REPEAT PROTEIN (AFU_ORTHOLOGUE AFUA_8G05640)-RELATED"/>
    <property type="match status" value="1"/>
</dbReference>
<comment type="caution">
    <text evidence="2">The sequence shown here is derived from an EMBL/GenBank/DDBJ whole genome shotgun (WGS) entry which is preliminary data.</text>
</comment>
<feature type="repeat" description="WD" evidence="1">
    <location>
        <begin position="391"/>
        <end position="432"/>
    </location>
</feature>
<accession>A0AAV7G950</accession>
<proteinExistence type="predicted"/>
<dbReference type="PROSITE" id="PS50294">
    <property type="entry name" value="WD_REPEATS_REGION"/>
    <property type="match status" value="1"/>
</dbReference>
<reference evidence="2 3" key="1">
    <citation type="journal article" date="2021" name="Hortic Res">
        <title>Chromosome-scale assembly of the Dendrobium chrysotoxum genome enhances the understanding of orchid evolution.</title>
        <authorList>
            <person name="Zhang Y."/>
            <person name="Zhang G.Q."/>
            <person name="Zhang D."/>
            <person name="Liu X.D."/>
            <person name="Xu X.Y."/>
            <person name="Sun W.H."/>
            <person name="Yu X."/>
            <person name="Zhu X."/>
            <person name="Wang Z.W."/>
            <person name="Zhao X."/>
            <person name="Zhong W.Y."/>
            <person name="Chen H."/>
            <person name="Yin W.L."/>
            <person name="Huang T."/>
            <person name="Niu S.C."/>
            <person name="Liu Z.J."/>
        </authorList>
    </citation>
    <scope>NUCLEOTIDE SEQUENCE [LARGE SCALE GENOMIC DNA]</scope>
    <source>
        <strain evidence="2">Lindl</strain>
    </source>
</reference>
<dbReference type="InterPro" id="IPR001680">
    <property type="entry name" value="WD40_rpt"/>
</dbReference>
<evidence type="ECO:0000313" key="3">
    <source>
        <dbReference type="Proteomes" id="UP000775213"/>
    </source>
</evidence>
<dbReference type="InterPro" id="IPR036322">
    <property type="entry name" value="WD40_repeat_dom_sf"/>
</dbReference>
<dbReference type="Proteomes" id="UP000775213">
    <property type="component" value="Unassembled WGS sequence"/>
</dbReference>
<dbReference type="EMBL" id="JAGFBR010000016">
    <property type="protein sequence ID" value="KAH0452951.1"/>
    <property type="molecule type" value="Genomic_DNA"/>
</dbReference>
<protein>
    <submittedName>
        <fullName evidence="2">Uncharacterized protein</fullName>
    </submittedName>
</protein>
<dbReference type="Gene3D" id="2.130.10.10">
    <property type="entry name" value="YVTN repeat-like/Quinoprotein amine dehydrogenase"/>
    <property type="match status" value="1"/>
</dbReference>
<gene>
    <name evidence="2" type="ORF">IEQ34_017275</name>
</gene>
<dbReference type="FunFam" id="2.130.10.10:FF:000637">
    <property type="entry name" value="WD-40 repeat family protein"/>
    <property type="match status" value="1"/>
</dbReference>
<evidence type="ECO:0000313" key="2">
    <source>
        <dbReference type="EMBL" id="KAH0452951.1"/>
    </source>
</evidence>
<dbReference type="AlphaFoldDB" id="A0AAV7G950"/>
<sequence>MRLLRRRIQRDIGGICGSGGHETPAGAGKDRSWFRFHVDLTLLLNKRSTQYSWFDPDIEIAAVKMSHYHIERKEHDYEMNDVEDDMEEEFHGKGTGCSESDDDEYVHINGGITDTSSTQARKGKDIQGIPWDRLSITRTKYRQTRLEQYKNYENVTDSGEASAKGCKPTEKGRIYYEFWRNTRSAKSTILHFQVGRPNTFDDTRLRREELRNLVWATSKHDVYLLSNYCVLHWSALTRQQSEVLDVSGYVAPSEKHPGNLQEGFSQTQVSTMAVKDKILVAGGFQGELIFKYLDRPGISFCSRTTYEDNAITNAVEIFDTSSGAVHFMASNNDCGVRDYDMEKFQLSRQFCFPWPVNHSSLSPDGKLLVVVGDNPEGIMADSHSGKIIHDLQGHLDYSFASAWNPDGRMFATGNQDKTCRVWDVRNLSKSVAVLRANLGAIRSIRFTSDGQFMAMAEPADFVHIFDVKSGYEQQQELDFFGEISGMSFSPDTEALFIGVWDRTYGSLLQYKRCRNLSYLDFLHKRIDLILVIFLSQMKRNKEYYEIIILHQIKSLKKIKSLKGCLVSERKIQMFNSTYFPPKNFKSKTRHKPTTIHTNIEPHINDELVRCSTKQSTYWLPYALKQKAKRTFSCLHTSSEVSICFLFVYFQTPIVMVKIMIKKLIQYLIQHPHLHHDTLIHPRIQLKQSYMPFNSSNKFNQKINIIINRKLNNTRKFLWYKYSSKGKCFANINISHEKVPFHVLNIHKNL</sequence>